<keyword evidence="2" id="KW-0119">Carbohydrate metabolism</keyword>
<dbReference type="SUPFAM" id="SSF88713">
    <property type="entry name" value="Glycoside hydrolase/deacetylase"/>
    <property type="match status" value="1"/>
</dbReference>
<reference evidence="4 5" key="1">
    <citation type="journal article" date="2019" name="Nat. Microbiol.">
        <title>Mediterranean grassland soil C-N compound turnover is dependent on rainfall and depth, and is mediated by genomically divergent microorganisms.</title>
        <authorList>
            <person name="Diamond S."/>
            <person name="Andeer P.F."/>
            <person name="Li Z."/>
            <person name="Crits-Christoph A."/>
            <person name="Burstein D."/>
            <person name="Anantharaman K."/>
            <person name="Lane K.R."/>
            <person name="Thomas B.C."/>
            <person name="Pan C."/>
            <person name="Northen T.R."/>
            <person name="Banfield J.F."/>
        </authorList>
    </citation>
    <scope>NUCLEOTIDE SEQUENCE [LARGE SCALE GENOMIC DNA]</scope>
    <source>
        <strain evidence="4">NP_3</strain>
    </source>
</reference>
<dbReference type="GO" id="GO:0003824">
    <property type="term" value="F:catalytic activity"/>
    <property type="evidence" value="ECO:0007669"/>
    <property type="project" value="InterPro"/>
</dbReference>
<name>A0A537JU19_9BACT</name>
<evidence type="ECO:0000256" key="2">
    <source>
        <dbReference type="ARBA" id="ARBA00023277"/>
    </source>
</evidence>
<comment type="similarity">
    <text evidence="1">Belongs to the glycosyl hydrolase 57 family.</text>
</comment>
<evidence type="ECO:0000259" key="3">
    <source>
        <dbReference type="Pfam" id="PF03065"/>
    </source>
</evidence>
<feature type="domain" description="Glycoside hydrolase family 57 N-terminal" evidence="3">
    <location>
        <begin position="113"/>
        <end position="311"/>
    </location>
</feature>
<dbReference type="Pfam" id="PF12055">
    <property type="entry name" value="DUF3536"/>
    <property type="match status" value="1"/>
</dbReference>
<dbReference type="EMBL" id="VBAK01000168">
    <property type="protein sequence ID" value="TMI87035.1"/>
    <property type="molecule type" value="Genomic_DNA"/>
</dbReference>
<dbReference type="Proteomes" id="UP000318509">
    <property type="component" value="Unassembled WGS sequence"/>
</dbReference>
<evidence type="ECO:0000313" key="4">
    <source>
        <dbReference type="EMBL" id="TMI87035.1"/>
    </source>
</evidence>
<dbReference type="CDD" id="cd10797">
    <property type="entry name" value="GH57N_APU_like_1"/>
    <property type="match status" value="1"/>
</dbReference>
<dbReference type="AlphaFoldDB" id="A0A537JU19"/>
<dbReference type="InterPro" id="IPR052046">
    <property type="entry name" value="GH57_Enzymes"/>
</dbReference>
<evidence type="ECO:0000256" key="1">
    <source>
        <dbReference type="ARBA" id="ARBA00006821"/>
    </source>
</evidence>
<dbReference type="PANTHER" id="PTHR36306">
    <property type="entry name" value="ALPHA-AMYLASE-RELATED-RELATED"/>
    <property type="match status" value="1"/>
</dbReference>
<dbReference type="InterPro" id="IPR004300">
    <property type="entry name" value="Glyco_hydro_57_N"/>
</dbReference>
<dbReference type="GO" id="GO:0005975">
    <property type="term" value="P:carbohydrate metabolic process"/>
    <property type="evidence" value="ECO:0007669"/>
    <property type="project" value="InterPro"/>
</dbReference>
<proteinExistence type="inferred from homology"/>
<comment type="caution">
    <text evidence="4">The sequence shown here is derived from an EMBL/GenBank/DDBJ whole genome shotgun (WGS) entry which is preliminary data.</text>
</comment>
<sequence length="823" mass="91872">MTPPDRFVCIHGHFYQPPRENPWLEEVEVQDSARPYHDWNARVTAECYAPNGASRLLDAEKRILEISNNYSRISFNVGPTLLAWLDGAAPETYGRIIEADRASRALRGGHGNALAQAYNHLILPLAARRDKETQVAWGIADFRRRFGRDPEGMWLPETAVDTETLEVLAARGIRFTILAPHQAARVRPPGGPQWIDVGRARIDPSRPYLCRLPSGASIALFFYDGPIARAVAFEGLLNSGEAFANRLIAGFRDDRRGAQIVHIATDGETYGHHHRFGEMALTHALRLIEERGQARLTNYGEFLALHPPDHEVQILEPTSWSCVHGVERWRSNCGCNMGRGGWNQEWRRPLRDTLDWLRDELVRVYEEQAGRDLRDPWVARDAYIDVILDRSPERLAAFFAAWGRAGAAGDPPRALRLLEMQRHALLMYTSDGWFFDELSGIETVQVIRYAARAIQLAETFGARLEDEFIRRLAAAKSNLPRWGSGAEVYRRAVRPSSVTLARVVAHYAISGLFEPDEAEARPASYTVRRLDVRREESGGHRLAAGLVAVASRVTEETRRAAFAALHLGGTDVQCGVLMDASPDWAAKAGAEIVASFLGKGPSEVVRALDESFKGSLYTLSDLFTEARRRILGRITEERLARFDGVYQNLYEESRPLIAFMRESEVPIPPAIRMAAEYTLIKELVDALGRASREPLPDRAFVIARELDSLDLTARVADHELLLRRAAETRADALRADPLGPDLDQAHRLLDLAAALGIAVNLWQVQNAYHAAAQSHRDLLRERAQGGPGPAAPAEAGRVAEFWRLGERLHFNLDSLRAPARVPG</sequence>
<gene>
    <name evidence="4" type="ORF">E6H00_16765</name>
</gene>
<dbReference type="InterPro" id="IPR021923">
    <property type="entry name" value="DUF3536"/>
</dbReference>
<organism evidence="4 5">
    <name type="scientific">Candidatus Segetimicrobium genomatis</name>
    <dbReference type="NCBI Taxonomy" id="2569760"/>
    <lineage>
        <taxon>Bacteria</taxon>
        <taxon>Bacillati</taxon>
        <taxon>Candidatus Sysuimicrobiota</taxon>
        <taxon>Candidatus Sysuimicrobiia</taxon>
        <taxon>Candidatus Sysuimicrobiales</taxon>
        <taxon>Candidatus Segetimicrobiaceae</taxon>
        <taxon>Candidatus Segetimicrobium</taxon>
    </lineage>
</organism>
<dbReference type="PANTHER" id="PTHR36306:SF3">
    <property type="entry name" value="GLYCOSIDE HYDROLASE FAMILY 57"/>
    <property type="match status" value="1"/>
</dbReference>
<dbReference type="Pfam" id="PF03065">
    <property type="entry name" value="Glyco_hydro_57"/>
    <property type="match status" value="1"/>
</dbReference>
<protein>
    <submittedName>
        <fullName evidence="4">DUF3536 domain-containing protein</fullName>
    </submittedName>
</protein>
<evidence type="ECO:0000313" key="5">
    <source>
        <dbReference type="Proteomes" id="UP000318509"/>
    </source>
</evidence>
<accession>A0A537JU19</accession>
<dbReference type="InterPro" id="IPR011330">
    <property type="entry name" value="Glyco_hydro/deAcase_b/a-brl"/>
</dbReference>
<dbReference type="Gene3D" id="3.20.110.20">
    <property type="match status" value="1"/>
</dbReference>